<accession>A0ABD6EFP3</accession>
<evidence type="ECO:0000259" key="8">
    <source>
        <dbReference type="PROSITE" id="PS51192"/>
    </source>
</evidence>
<feature type="domain" description="DEAD-box RNA helicase Q" evidence="9">
    <location>
        <begin position="143"/>
        <end position="171"/>
    </location>
</feature>
<dbReference type="InterPro" id="IPR027417">
    <property type="entry name" value="P-loop_NTPase"/>
</dbReference>
<dbReference type="PANTHER" id="PTHR47959">
    <property type="entry name" value="ATP-DEPENDENT RNA HELICASE RHLE-RELATED"/>
    <property type="match status" value="1"/>
</dbReference>
<gene>
    <name evidence="10" type="ORF">AB6A40_005210</name>
</gene>
<evidence type="ECO:0000256" key="7">
    <source>
        <dbReference type="SAM" id="MobiDB-lite"/>
    </source>
</evidence>
<dbReference type="Gene3D" id="3.40.50.300">
    <property type="entry name" value="P-loop containing nucleotide triphosphate hydrolases"/>
    <property type="match status" value="1"/>
</dbReference>
<dbReference type="GO" id="GO:0003724">
    <property type="term" value="F:RNA helicase activity"/>
    <property type="evidence" value="ECO:0007669"/>
    <property type="project" value="UniProtKB-EC"/>
</dbReference>
<evidence type="ECO:0000259" key="9">
    <source>
        <dbReference type="PROSITE" id="PS51195"/>
    </source>
</evidence>
<dbReference type="InterPro" id="IPR050079">
    <property type="entry name" value="DEAD_box_RNA_helicase"/>
</dbReference>
<protein>
    <recommendedName>
        <fullName evidence="1">RNA helicase</fullName>
        <ecNumber evidence="1">3.6.4.13</ecNumber>
    </recommendedName>
</protein>
<dbReference type="PANTHER" id="PTHR47959:SF1">
    <property type="entry name" value="ATP-DEPENDENT RNA HELICASE DBPA"/>
    <property type="match status" value="1"/>
</dbReference>
<organism evidence="10 11">
    <name type="scientific">Gnathostoma spinigerum</name>
    <dbReference type="NCBI Taxonomy" id="75299"/>
    <lineage>
        <taxon>Eukaryota</taxon>
        <taxon>Metazoa</taxon>
        <taxon>Ecdysozoa</taxon>
        <taxon>Nematoda</taxon>
        <taxon>Chromadorea</taxon>
        <taxon>Rhabditida</taxon>
        <taxon>Spirurina</taxon>
        <taxon>Gnathostomatomorpha</taxon>
        <taxon>Gnathostomatoidea</taxon>
        <taxon>Gnathostomatidae</taxon>
        <taxon>Gnathostoma</taxon>
    </lineage>
</organism>
<keyword evidence="3" id="KW-0378">Hydrolase</keyword>
<feature type="compositionally biased region" description="Acidic residues" evidence="7">
    <location>
        <begin position="7"/>
        <end position="22"/>
    </location>
</feature>
<dbReference type="GO" id="GO:0005524">
    <property type="term" value="F:ATP binding"/>
    <property type="evidence" value="ECO:0007669"/>
    <property type="project" value="UniProtKB-KW"/>
</dbReference>
<feature type="compositionally biased region" description="Basic and acidic residues" evidence="7">
    <location>
        <begin position="104"/>
        <end position="115"/>
    </location>
</feature>
<dbReference type="PROSITE" id="PS51192">
    <property type="entry name" value="HELICASE_ATP_BIND_1"/>
    <property type="match status" value="1"/>
</dbReference>
<name>A0ABD6EFP3_9BILA</name>
<keyword evidence="5" id="KW-0067">ATP-binding</keyword>
<feature type="domain" description="Helicase ATP-binding" evidence="8">
    <location>
        <begin position="174"/>
        <end position="263"/>
    </location>
</feature>
<comment type="caution">
    <text evidence="10">The sequence shown here is derived from an EMBL/GenBank/DDBJ whole genome shotgun (WGS) entry which is preliminary data.</text>
</comment>
<reference evidence="10 11" key="1">
    <citation type="submission" date="2024-08" db="EMBL/GenBank/DDBJ databases">
        <title>Gnathostoma spinigerum genome.</title>
        <authorList>
            <person name="Gonzalez-Bertolin B."/>
            <person name="Monzon S."/>
            <person name="Zaballos A."/>
            <person name="Jimenez P."/>
            <person name="Dekumyoy P."/>
            <person name="Varona S."/>
            <person name="Cuesta I."/>
            <person name="Sumanam S."/>
            <person name="Adisakwattana P."/>
            <person name="Gasser R.B."/>
            <person name="Hernandez-Gonzalez A."/>
            <person name="Young N.D."/>
            <person name="Perteguer M.J."/>
        </authorList>
    </citation>
    <scope>NUCLEOTIDE SEQUENCE [LARGE SCALE GENOMIC DNA]</scope>
    <source>
        <strain evidence="10">AL3</strain>
        <tissue evidence="10">Liver</tissue>
    </source>
</reference>
<dbReference type="EMBL" id="JBGFUD010003254">
    <property type="protein sequence ID" value="MFH4978501.1"/>
    <property type="molecule type" value="Genomic_DNA"/>
</dbReference>
<keyword evidence="4" id="KW-0347">Helicase</keyword>
<dbReference type="AlphaFoldDB" id="A0ABD6EFP3"/>
<keyword evidence="2" id="KW-0547">Nucleotide-binding</keyword>
<feature type="region of interest" description="Disordered" evidence="7">
    <location>
        <begin position="104"/>
        <end position="124"/>
    </location>
</feature>
<feature type="short sequence motif" description="Q motif" evidence="6">
    <location>
        <begin position="143"/>
        <end position="171"/>
    </location>
</feature>
<dbReference type="Proteomes" id="UP001608902">
    <property type="component" value="Unassembled WGS sequence"/>
</dbReference>
<dbReference type="InterPro" id="IPR011545">
    <property type="entry name" value="DEAD/DEAH_box_helicase_dom"/>
</dbReference>
<evidence type="ECO:0000313" key="10">
    <source>
        <dbReference type="EMBL" id="MFH4978501.1"/>
    </source>
</evidence>
<dbReference type="InterPro" id="IPR014014">
    <property type="entry name" value="RNA_helicase_DEAD_Q_motif"/>
</dbReference>
<keyword evidence="11" id="KW-1185">Reference proteome</keyword>
<dbReference type="EC" id="3.6.4.13" evidence="1"/>
<dbReference type="GO" id="GO:0016787">
    <property type="term" value="F:hydrolase activity"/>
    <property type="evidence" value="ECO:0007669"/>
    <property type="project" value="UniProtKB-KW"/>
</dbReference>
<evidence type="ECO:0000256" key="6">
    <source>
        <dbReference type="PROSITE-ProRule" id="PRU00552"/>
    </source>
</evidence>
<dbReference type="SUPFAM" id="SSF52540">
    <property type="entry name" value="P-loop containing nucleoside triphosphate hydrolases"/>
    <property type="match status" value="1"/>
</dbReference>
<evidence type="ECO:0000256" key="1">
    <source>
        <dbReference type="ARBA" id="ARBA00012552"/>
    </source>
</evidence>
<dbReference type="PROSITE" id="PS51195">
    <property type="entry name" value="Q_MOTIF"/>
    <property type="match status" value="1"/>
</dbReference>
<evidence type="ECO:0000256" key="5">
    <source>
        <dbReference type="ARBA" id="ARBA00022840"/>
    </source>
</evidence>
<sequence length="263" mass="29424">MLYPPTVDDETALEADDSSDEEVDECVQVRRKKKKAIAADFNDSFVFEAVTDDQNDDDLAGVRPYLRKNVVSTLQEKIDRERAKFMENNAVEIDLDESLVQEKEETVDQVRDKPKGTRKKKTKKDDFFDTDASKAALSSACSLSFTDMNLSRPLLKAIDACGFIDPTPIQAACIPLALAGRDLCACAATGTGKTAAFMLPILERLLFKPRNKHATRVLVLVPTRELAIQVFQVSRKLSQFCNTDICLCAGKLFARRKYYRPSN</sequence>
<dbReference type="InterPro" id="IPR014001">
    <property type="entry name" value="Helicase_ATP-bd"/>
</dbReference>
<evidence type="ECO:0000256" key="3">
    <source>
        <dbReference type="ARBA" id="ARBA00022801"/>
    </source>
</evidence>
<evidence type="ECO:0000256" key="2">
    <source>
        <dbReference type="ARBA" id="ARBA00022741"/>
    </source>
</evidence>
<feature type="region of interest" description="Disordered" evidence="7">
    <location>
        <begin position="1"/>
        <end position="22"/>
    </location>
</feature>
<evidence type="ECO:0000256" key="4">
    <source>
        <dbReference type="ARBA" id="ARBA00022806"/>
    </source>
</evidence>
<proteinExistence type="predicted"/>
<evidence type="ECO:0000313" key="11">
    <source>
        <dbReference type="Proteomes" id="UP001608902"/>
    </source>
</evidence>
<dbReference type="Pfam" id="PF00270">
    <property type="entry name" value="DEAD"/>
    <property type="match status" value="1"/>
</dbReference>